<dbReference type="Proteomes" id="UP000245919">
    <property type="component" value="Chromosome"/>
</dbReference>
<proteinExistence type="predicted"/>
<protein>
    <submittedName>
        <fullName evidence="1">Uncharacterized protein</fullName>
    </submittedName>
</protein>
<accession>A0A2Z3KI77</accession>
<sequence>MERTLYSICFNKEQNKMLRYDYYNAEDDDRISYGDIPRESFFETYFETYKEGFYHRGVAYAWQDVKISFIFKYANNKLINLLQGEDPFYILPTDTSLKLVRAMCEVLDPEALKKVDIDYPDEHIKKLWEDAEVFDILAWCLNEKNKGE</sequence>
<dbReference type="AlphaFoldDB" id="A0A2Z3KI77"/>
<evidence type="ECO:0000313" key="1">
    <source>
        <dbReference type="EMBL" id="AWN66501.1"/>
    </source>
</evidence>
<dbReference type="GeneID" id="89634127"/>
<reference evidence="1 2" key="1">
    <citation type="submission" date="2018-03" db="EMBL/GenBank/DDBJ databases">
        <title>Genome sequence of Lactococcus lactis strain 14B4 from almond drupe.</title>
        <authorList>
            <person name="Tran T.D."/>
            <person name="McGarvey J.A."/>
            <person name="Huynh S."/>
            <person name="Parker C.T."/>
        </authorList>
    </citation>
    <scope>NUCLEOTIDE SEQUENCE [LARGE SCALE GENOMIC DNA]</scope>
    <source>
        <strain evidence="1 2">14B4</strain>
    </source>
</reference>
<gene>
    <name evidence="1" type="ORF">LL14B4_10080</name>
</gene>
<dbReference type="RefSeq" id="WP_109991190.1">
    <property type="nucleotide sequence ID" value="NZ_CP028160.1"/>
</dbReference>
<evidence type="ECO:0000313" key="2">
    <source>
        <dbReference type="Proteomes" id="UP000245919"/>
    </source>
</evidence>
<dbReference type="EMBL" id="CP028160">
    <property type="protein sequence ID" value="AWN66501.1"/>
    <property type="molecule type" value="Genomic_DNA"/>
</dbReference>
<organism evidence="1 2">
    <name type="scientific">Lactococcus lactis subsp. lactis</name>
    <name type="common">Streptococcus lactis</name>
    <dbReference type="NCBI Taxonomy" id="1360"/>
    <lineage>
        <taxon>Bacteria</taxon>
        <taxon>Bacillati</taxon>
        <taxon>Bacillota</taxon>
        <taxon>Bacilli</taxon>
        <taxon>Lactobacillales</taxon>
        <taxon>Streptococcaceae</taxon>
        <taxon>Lactococcus</taxon>
    </lineage>
</organism>
<name>A0A2Z3KI77_LACLL</name>